<dbReference type="SUPFAM" id="SSF52279">
    <property type="entry name" value="Beta-D-glucan exohydrolase, C-terminal domain"/>
    <property type="match status" value="1"/>
</dbReference>
<evidence type="ECO:0000256" key="7">
    <source>
        <dbReference type="RuleBase" id="RU361161"/>
    </source>
</evidence>
<dbReference type="EMBL" id="BORB01000009">
    <property type="protein sequence ID" value="GIN57127.1"/>
    <property type="molecule type" value="Genomic_DNA"/>
</dbReference>
<dbReference type="SUPFAM" id="SSF51445">
    <property type="entry name" value="(Trans)glycosidases"/>
    <property type="match status" value="1"/>
</dbReference>
<comment type="catalytic activity">
    <reaction evidence="1">
        <text>Hydrolysis of terminal, non-reducing beta-D-glucosyl residues with release of beta-D-glucose.</text>
        <dbReference type="EC" id="3.2.1.21"/>
    </reaction>
</comment>
<dbReference type="InterPro" id="IPR051915">
    <property type="entry name" value="Cellulose_Degrad_GH3"/>
</dbReference>
<keyword evidence="5 7" id="KW-0378">Hydrolase</keyword>
<evidence type="ECO:0000256" key="6">
    <source>
        <dbReference type="ARBA" id="ARBA00023295"/>
    </source>
</evidence>
<dbReference type="RefSeq" id="WP_212965954.1">
    <property type="nucleotide sequence ID" value="NZ_BORB01000009.1"/>
</dbReference>
<evidence type="ECO:0000313" key="10">
    <source>
        <dbReference type="Proteomes" id="UP000679950"/>
    </source>
</evidence>
<keyword evidence="10" id="KW-1185">Reference proteome</keyword>
<dbReference type="PRINTS" id="PR00133">
    <property type="entry name" value="GLHYDRLASE3"/>
</dbReference>
<dbReference type="PANTHER" id="PTHR30620:SF16">
    <property type="entry name" value="LYSOSOMAL BETA GLUCOSIDASE"/>
    <property type="match status" value="1"/>
</dbReference>
<dbReference type="InterPro" id="IPR036881">
    <property type="entry name" value="Glyco_hydro_3_C_sf"/>
</dbReference>
<dbReference type="Pfam" id="PF00933">
    <property type="entry name" value="Glyco_hydro_3"/>
    <property type="match status" value="1"/>
</dbReference>
<dbReference type="InterPro" id="IPR002772">
    <property type="entry name" value="Glyco_hydro_3_C"/>
</dbReference>
<organism evidence="9 10">
    <name type="scientific">Lederbergia ruris</name>
    <dbReference type="NCBI Taxonomy" id="217495"/>
    <lineage>
        <taxon>Bacteria</taxon>
        <taxon>Bacillati</taxon>
        <taxon>Bacillota</taxon>
        <taxon>Bacilli</taxon>
        <taxon>Bacillales</taxon>
        <taxon>Bacillaceae</taxon>
        <taxon>Lederbergia</taxon>
    </lineage>
</organism>
<dbReference type="Gene3D" id="2.60.40.10">
    <property type="entry name" value="Immunoglobulins"/>
    <property type="match status" value="1"/>
</dbReference>
<evidence type="ECO:0000313" key="9">
    <source>
        <dbReference type="EMBL" id="GIN57127.1"/>
    </source>
</evidence>
<dbReference type="InterPro" id="IPR019800">
    <property type="entry name" value="Glyco_hydro_3_AS"/>
</dbReference>
<reference evidence="9 10" key="1">
    <citation type="submission" date="2021-03" db="EMBL/GenBank/DDBJ databases">
        <title>Antimicrobial resistance genes in bacteria isolated from Japanese honey, and their potential for conferring macrolide and lincosamide resistance in the American foulbrood pathogen Paenibacillus larvae.</title>
        <authorList>
            <person name="Okamoto M."/>
            <person name="Kumagai M."/>
            <person name="Kanamori H."/>
            <person name="Takamatsu D."/>
        </authorList>
    </citation>
    <scope>NUCLEOTIDE SEQUENCE [LARGE SCALE GENOMIC DNA]</scope>
    <source>
        <strain evidence="9 10">J8TS2</strain>
    </source>
</reference>
<dbReference type="InterPro" id="IPR026891">
    <property type="entry name" value="Fn3-like"/>
</dbReference>
<dbReference type="PROSITE" id="PS00775">
    <property type="entry name" value="GLYCOSYL_HYDROL_F3"/>
    <property type="match status" value="1"/>
</dbReference>
<evidence type="ECO:0000256" key="3">
    <source>
        <dbReference type="ARBA" id="ARBA00012744"/>
    </source>
</evidence>
<accession>A0ABQ4KGU9</accession>
<protein>
    <recommendedName>
        <fullName evidence="3">beta-glucosidase</fullName>
        <ecNumber evidence="3">3.2.1.21</ecNumber>
    </recommendedName>
</protein>
<comment type="caution">
    <text evidence="9">The sequence shown here is derived from an EMBL/GenBank/DDBJ whole genome shotgun (WGS) entry which is preliminary data.</text>
</comment>
<dbReference type="InterPro" id="IPR013783">
    <property type="entry name" value="Ig-like_fold"/>
</dbReference>
<name>A0ABQ4KGU9_9BACI</name>
<evidence type="ECO:0000256" key="5">
    <source>
        <dbReference type="ARBA" id="ARBA00022801"/>
    </source>
</evidence>
<evidence type="ECO:0000259" key="8">
    <source>
        <dbReference type="SMART" id="SM01217"/>
    </source>
</evidence>
<evidence type="ECO:0000256" key="2">
    <source>
        <dbReference type="ARBA" id="ARBA00005336"/>
    </source>
</evidence>
<dbReference type="PANTHER" id="PTHR30620">
    <property type="entry name" value="PERIPLASMIC BETA-GLUCOSIDASE-RELATED"/>
    <property type="match status" value="1"/>
</dbReference>
<dbReference type="InterPro" id="IPR017853">
    <property type="entry name" value="GH"/>
</dbReference>
<comment type="similarity">
    <text evidence="2 7">Belongs to the glycosyl hydrolase 3 family.</text>
</comment>
<keyword evidence="4" id="KW-0732">Signal</keyword>
<evidence type="ECO:0000256" key="1">
    <source>
        <dbReference type="ARBA" id="ARBA00000448"/>
    </source>
</evidence>
<sequence>MEQQKLEQLLSNMTIEEKVGQLMQFAGHFYATNENRDPVTGPEDLQVSSISVNRSGSVLGSAGAERNREIQERYLEQSRLKIPLLFMADVINGFRTIFPIPLGLGSSWDPKLVEEAQAISAKEASSAGVHVTFAPMVDLVRDPRWGRVMESTGEDSFLNEEFAKASVRGFQGDNLETDLNRVAACVKHFVGYGAVEGGRDYNKVDLSERELRENYLPAFQAALSAGCELVMTAFNTVDSIPASGNQKLMREILRKEFDFNGVLISDYGAVEELIPHGVAADGKEAAKKALLAGVDIEMMSLCYENHLKELIEEGEVPEDLLDEAVMRILQLKNKLGLFENPYRNASARNQEKNINCPEHRKVARKAAEKSCVLLKNEDVLPLSNEKIALIGPYAHNRDILGEWSIFGKQEEAVTLKEGIAQHTSNYVYALGCPMYERSEEALSEAIKAAKDSTHIILALGEGRDWSGEGRSRTSITLAENQLELLRELKKIGKPIIVVLFNGRPLELTEVEGLADGILEAWHPGSEGGAAIANLLFGKANPSGKLTMSFPRTTGQIPVYYNAYNTGRPLPKGSTGRFFSRYIDAPNEPLYPFGFGLSYANFQYESLQLSSNELAANGTIDVQVLVKNQSDYSGEEVVQLYIRDMVGEVVRPVKELKAFQKVFIPANETKQVHFSITEEMLRYHHANLEYKSDAGEFMVFVGTNSADVLSQSFDLK</sequence>
<dbReference type="SMART" id="SM01217">
    <property type="entry name" value="Fn3_like"/>
    <property type="match status" value="1"/>
</dbReference>
<dbReference type="InterPro" id="IPR001764">
    <property type="entry name" value="Glyco_hydro_3_N"/>
</dbReference>
<dbReference type="Proteomes" id="UP000679950">
    <property type="component" value="Unassembled WGS sequence"/>
</dbReference>
<gene>
    <name evidence="9" type="ORF">J8TS2_14460</name>
</gene>
<dbReference type="Pfam" id="PF14310">
    <property type="entry name" value="Fn3-like"/>
    <property type="match status" value="1"/>
</dbReference>
<dbReference type="Pfam" id="PF01915">
    <property type="entry name" value="Glyco_hydro_3_C"/>
    <property type="match status" value="1"/>
</dbReference>
<dbReference type="InterPro" id="IPR036962">
    <property type="entry name" value="Glyco_hydro_3_N_sf"/>
</dbReference>
<dbReference type="EC" id="3.2.1.21" evidence="3"/>
<keyword evidence="6 7" id="KW-0326">Glycosidase</keyword>
<evidence type="ECO:0000256" key="4">
    <source>
        <dbReference type="ARBA" id="ARBA00022729"/>
    </source>
</evidence>
<proteinExistence type="inferred from homology"/>
<dbReference type="Gene3D" id="3.40.50.1700">
    <property type="entry name" value="Glycoside hydrolase family 3 C-terminal domain"/>
    <property type="match status" value="1"/>
</dbReference>
<feature type="domain" description="Fibronectin type III-like" evidence="8">
    <location>
        <begin position="635"/>
        <end position="704"/>
    </location>
</feature>
<dbReference type="Gene3D" id="3.20.20.300">
    <property type="entry name" value="Glycoside hydrolase, family 3, N-terminal domain"/>
    <property type="match status" value="1"/>
</dbReference>